<evidence type="ECO:0000313" key="6">
    <source>
        <dbReference type="Proteomes" id="UP001597229"/>
    </source>
</evidence>
<dbReference type="SUPFAM" id="SSF54909">
    <property type="entry name" value="Dimeric alpha+beta barrel"/>
    <property type="match status" value="1"/>
</dbReference>
<dbReference type="SUPFAM" id="SSF46785">
    <property type="entry name" value="Winged helix' DNA-binding domain"/>
    <property type="match status" value="1"/>
</dbReference>
<dbReference type="InterPro" id="IPR019888">
    <property type="entry name" value="Tscrpt_reg_AsnC-like"/>
</dbReference>
<dbReference type="Proteomes" id="UP001597229">
    <property type="component" value="Unassembled WGS sequence"/>
</dbReference>
<name>A0ABW3W776_9ACTN</name>
<dbReference type="PANTHER" id="PTHR30154:SF53">
    <property type="entry name" value="HTH-TYPE TRANSCRIPTIONAL REGULATOR LRPC"/>
    <property type="match status" value="1"/>
</dbReference>
<dbReference type="EMBL" id="JBHTLX010000034">
    <property type="protein sequence ID" value="MFD1251163.1"/>
    <property type="molecule type" value="Genomic_DNA"/>
</dbReference>
<evidence type="ECO:0000313" key="5">
    <source>
        <dbReference type="EMBL" id="MFD1251163.1"/>
    </source>
</evidence>
<dbReference type="InterPro" id="IPR011008">
    <property type="entry name" value="Dimeric_a/b-barrel"/>
</dbReference>
<comment type="caution">
    <text evidence="5">The sequence shown here is derived from an EMBL/GenBank/DDBJ whole genome shotgun (WGS) entry which is preliminary data.</text>
</comment>
<keyword evidence="1" id="KW-0805">Transcription regulation</keyword>
<dbReference type="PANTHER" id="PTHR30154">
    <property type="entry name" value="LEUCINE-RESPONSIVE REGULATORY PROTEIN"/>
    <property type="match status" value="1"/>
</dbReference>
<feature type="domain" description="HTH asnC-type" evidence="4">
    <location>
        <begin position="1"/>
        <end position="62"/>
    </location>
</feature>
<dbReference type="InterPro" id="IPR000485">
    <property type="entry name" value="AsnC-type_HTH_dom"/>
</dbReference>
<protein>
    <submittedName>
        <fullName evidence="5">Lrp/AsnC family transcriptional regulator</fullName>
    </submittedName>
</protein>
<gene>
    <name evidence="5" type="ORF">ACFQ3F_25460</name>
</gene>
<keyword evidence="3" id="KW-0804">Transcription</keyword>
<dbReference type="PRINTS" id="PR00033">
    <property type="entry name" value="HTHASNC"/>
</dbReference>
<reference evidence="6" key="1">
    <citation type="journal article" date="2019" name="Int. J. Syst. Evol. Microbiol.">
        <title>The Global Catalogue of Microorganisms (GCM) 10K type strain sequencing project: providing services to taxonomists for standard genome sequencing and annotation.</title>
        <authorList>
            <consortium name="The Broad Institute Genomics Platform"/>
            <consortium name="The Broad Institute Genome Sequencing Center for Infectious Disease"/>
            <person name="Wu L."/>
            <person name="Ma J."/>
        </authorList>
    </citation>
    <scope>NUCLEOTIDE SEQUENCE [LARGE SCALE GENOMIC DNA]</scope>
    <source>
        <strain evidence="6">CCUG 52478</strain>
    </source>
</reference>
<dbReference type="InterPro" id="IPR036388">
    <property type="entry name" value="WH-like_DNA-bd_sf"/>
</dbReference>
<accession>A0ABW3W776</accession>
<dbReference type="Gene3D" id="3.30.70.920">
    <property type="match status" value="1"/>
</dbReference>
<dbReference type="Pfam" id="PF01037">
    <property type="entry name" value="AsnC_trans_reg"/>
    <property type="match status" value="1"/>
</dbReference>
<dbReference type="PROSITE" id="PS50956">
    <property type="entry name" value="HTH_ASNC_2"/>
    <property type="match status" value="1"/>
</dbReference>
<dbReference type="Gene3D" id="1.10.10.10">
    <property type="entry name" value="Winged helix-like DNA-binding domain superfamily/Winged helix DNA-binding domain"/>
    <property type="match status" value="1"/>
</dbReference>
<evidence type="ECO:0000256" key="2">
    <source>
        <dbReference type="ARBA" id="ARBA00023125"/>
    </source>
</evidence>
<evidence type="ECO:0000256" key="3">
    <source>
        <dbReference type="ARBA" id="ARBA00023163"/>
    </source>
</evidence>
<sequence>MDDIDWSIVEILQSDGRISIRELARQISLSAPATAERVKRLEQAGVIVGYAAVVSPQAVGLGIRAIIRMGCENTIRCVRRELDPASFPEVVEMHRVSGDDCSVIIAYARDVEHLENLIDRLARWSRASTTLILSTPVPKTVLRREILTPPTAH</sequence>
<evidence type="ECO:0000259" key="4">
    <source>
        <dbReference type="PROSITE" id="PS50956"/>
    </source>
</evidence>
<evidence type="ECO:0000256" key="1">
    <source>
        <dbReference type="ARBA" id="ARBA00023015"/>
    </source>
</evidence>
<dbReference type="InterPro" id="IPR019887">
    <property type="entry name" value="Tscrpt_reg_AsnC/Lrp_C"/>
</dbReference>
<organism evidence="5 6">
    <name type="scientific">Nocardioides ginsengisoli</name>
    <dbReference type="NCBI Taxonomy" id="363868"/>
    <lineage>
        <taxon>Bacteria</taxon>
        <taxon>Bacillati</taxon>
        <taxon>Actinomycetota</taxon>
        <taxon>Actinomycetes</taxon>
        <taxon>Propionibacteriales</taxon>
        <taxon>Nocardioidaceae</taxon>
        <taxon>Nocardioides</taxon>
    </lineage>
</organism>
<dbReference type="Pfam" id="PF13412">
    <property type="entry name" value="HTH_24"/>
    <property type="match status" value="1"/>
</dbReference>
<keyword evidence="6" id="KW-1185">Reference proteome</keyword>
<keyword evidence="2" id="KW-0238">DNA-binding</keyword>
<dbReference type="RefSeq" id="WP_367920269.1">
    <property type="nucleotide sequence ID" value="NZ_BAABAC010000028.1"/>
</dbReference>
<dbReference type="SMART" id="SM00344">
    <property type="entry name" value="HTH_ASNC"/>
    <property type="match status" value="1"/>
</dbReference>
<dbReference type="InterPro" id="IPR036390">
    <property type="entry name" value="WH_DNA-bd_sf"/>
</dbReference>
<proteinExistence type="predicted"/>